<comment type="caution">
    <text evidence="1">The sequence shown here is derived from an EMBL/GenBank/DDBJ whole genome shotgun (WGS) entry which is preliminary data.</text>
</comment>
<proteinExistence type="predicted"/>
<sequence length="129" mass="14542">MPVLVLARWSERLFLWGLWISVLGRCWVGACRARSRPVPGAARAVRSPCAPSARTGWPEPRLWAAGFGRTVWCLARAPGADPGGGPGRVGGWVPTDRIHHPRHRHRRVVIHVADRGEPWRIRFRFRAPH</sequence>
<name>A0ABP9I993_9ACTN</name>
<organism evidence="1 2">
    <name type="scientific">Yinghuangia aomiensis</name>
    <dbReference type="NCBI Taxonomy" id="676205"/>
    <lineage>
        <taxon>Bacteria</taxon>
        <taxon>Bacillati</taxon>
        <taxon>Actinomycetota</taxon>
        <taxon>Actinomycetes</taxon>
        <taxon>Kitasatosporales</taxon>
        <taxon>Streptomycetaceae</taxon>
        <taxon>Yinghuangia</taxon>
    </lineage>
</organism>
<protein>
    <recommendedName>
        <fullName evidence="3">Secreted protein</fullName>
    </recommendedName>
</protein>
<evidence type="ECO:0000313" key="2">
    <source>
        <dbReference type="Proteomes" id="UP001500466"/>
    </source>
</evidence>
<dbReference type="Proteomes" id="UP001500466">
    <property type="component" value="Unassembled WGS sequence"/>
</dbReference>
<reference evidence="2" key="1">
    <citation type="journal article" date="2019" name="Int. J. Syst. Evol. Microbiol.">
        <title>The Global Catalogue of Microorganisms (GCM) 10K type strain sequencing project: providing services to taxonomists for standard genome sequencing and annotation.</title>
        <authorList>
            <consortium name="The Broad Institute Genomics Platform"/>
            <consortium name="The Broad Institute Genome Sequencing Center for Infectious Disease"/>
            <person name="Wu L."/>
            <person name="Ma J."/>
        </authorList>
    </citation>
    <scope>NUCLEOTIDE SEQUENCE [LARGE SCALE GENOMIC DNA]</scope>
    <source>
        <strain evidence="2">JCM 17986</strain>
    </source>
</reference>
<keyword evidence="2" id="KW-1185">Reference proteome</keyword>
<dbReference type="EMBL" id="BAABHS010000046">
    <property type="protein sequence ID" value="GAA4992312.1"/>
    <property type="molecule type" value="Genomic_DNA"/>
</dbReference>
<evidence type="ECO:0008006" key="3">
    <source>
        <dbReference type="Google" id="ProtNLM"/>
    </source>
</evidence>
<gene>
    <name evidence="1" type="ORF">GCM10023205_76010</name>
</gene>
<accession>A0ABP9I993</accession>
<evidence type="ECO:0000313" key="1">
    <source>
        <dbReference type="EMBL" id="GAA4992312.1"/>
    </source>
</evidence>